<accession>A0ABZ0AWP4</accession>
<dbReference type="NCBIfam" id="TIGR00571">
    <property type="entry name" value="dam"/>
    <property type="match status" value="1"/>
</dbReference>
<dbReference type="Pfam" id="PF02086">
    <property type="entry name" value="MethyltransfD12"/>
    <property type="match status" value="1"/>
</dbReference>
<dbReference type="PRINTS" id="PR00505">
    <property type="entry name" value="D12N6MTFRASE"/>
</dbReference>
<evidence type="ECO:0000256" key="7">
    <source>
        <dbReference type="RuleBase" id="RU361257"/>
    </source>
</evidence>
<keyword evidence="4 7" id="KW-0808">Transferase</keyword>
<name>A0ABZ0AWP4_9BURK</name>
<dbReference type="PANTHER" id="PTHR30481:SF3">
    <property type="entry name" value="DNA ADENINE METHYLASE"/>
    <property type="match status" value="1"/>
</dbReference>
<gene>
    <name evidence="8" type="ORF">RAN89_13520</name>
</gene>
<evidence type="ECO:0000313" key="8">
    <source>
        <dbReference type="EMBL" id="WNO03925.1"/>
    </source>
</evidence>
<dbReference type="Proteomes" id="UP001302257">
    <property type="component" value="Chromosome"/>
</dbReference>
<dbReference type="EMBL" id="CP132507">
    <property type="protein sequence ID" value="WNO03925.1"/>
    <property type="molecule type" value="Genomic_DNA"/>
</dbReference>
<comment type="catalytic activity">
    <reaction evidence="6 7">
        <text>a 2'-deoxyadenosine in DNA + S-adenosyl-L-methionine = an N(6)-methyl-2'-deoxyadenosine in DNA + S-adenosyl-L-homocysteine + H(+)</text>
        <dbReference type="Rhea" id="RHEA:15197"/>
        <dbReference type="Rhea" id="RHEA-COMP:12418"/>
        <dbReference type="Rhea" id="RHEA-COMP:12419"/>
        <dbReference type="ChEBI" id="CHEBI:15378"/>
        <dbReference type="ChEBI" id="CHEBI:57856"/>
        <dbReference type="ChEBI" id="CHEBI:59789"/>
        <dbReference type="ChEBI" id="CHEBI:90615"/>
        <dbReference type="ChEBI" id="CHEBI:90616"/>
        <dbReference type="EC" id="2.1.1.72"/>
    </reaction>
</comment>
<dbReference type="InterPro" id="IPR012327">
    <property type="entry name" value="MeTrfase_D12"/>
</dbReference>
<dbReference type="Gene3D" id="3.40.50.150">
    <property type="entry name" value="Vaccinia Virus protein VP39"/>
    <property type="match status" value="1"/>
</dbReference>
<dbReference type="EC" id="2.1.1.72" evidence="2 7"/>
<dbReference type="PROSITE" id="PS00092">
    <property type="entry name" value="N6_MTASE"/>
    <property type="match status" value="1"/>
</dbReference>
<evidence type="ECO:0000256" key="6">
    <source>
        <dbReference type="ARBA" id="ARBA00047942"/>
    </source>
</evidence>
<keyword evidence="9" id="KW-1185">Reference proteome</keyword>
<proteinExistence type="inferred from homology"/>
<keyword evidence="3 7" id="KW-0489">Methyltransferase</keyword>
<dbReference type="Gene3D" id="1.10.1020.10">
    <property type="entry name" value="Adenine-specific Methyltransferase, Domain 2"/>
    <property type="match status" value="1"/>
</dbReference>
<dbReference type="InterPro" id="IPR023095">
    <property type="entry name" value="Ade_MeTrfase_dom_2"/>
</dbReference>
<dbReference type="PANTHER" id="PTHR30481">
    <property type="entry name" value="DNA ADENINE METHYLASE"/>
    <property type="match status" value="1"/>
</dbReference>
<sequence>MLHTHANQNDPTSHCNVGCRPFLKWTGGKQRLLSSLLPLLPKGSRLIEPFVGAGSVCLAADYMSYLINDANPVLSAVWLALQQKPNEFISKAELYFCEEYRSQSSCLDIRERFNSEPCMFGRAVMLPYLNRFGFNGLFRVNRLGKLNTPYGYPRKVPNFPTKSFALASLKLQSCLVTSGDYKAAVAQAGPSDVVYCDPPYLVVSGARKKEIPYTVSSFGSPEFYELVRICEDAVQRGAAVAISNLDCEQSRRALANWKLYELNVSSTVSGNASGRRVRGELFAVGLPRKFSVCMSLN</sequence>
<keyword evidence="5 7" id="KW-0949">S-adenosyl-L-methionine</keyword>
<dbReference type="InterPro" id="IPR029063">
    <property type="entry name" value="SAM-dependent_MTases_sf"/>
</dbReference>
<evidence type="ECO:0000256" key="2">
    <source>
        <dbReference type="ARBA" id="ARBA00011900"/>
    </source>
</evidence>
<evidence type="ECO:0000256" key="3">
    <source>
        <dbReference type="ARBA" id="ARBA00022603"/>
    </source>
</evidence>
<dbReference type="GO" id="GO:0009007">
    <property type="term" value="F:site-specific DNA-methyltransferase (adenine-specific) activity"/>
    <property type="evidence" value="ECO:0007669"/>
    <property type="project" value="UniProtKB-EC"/>
</dbReference>
<dbReference type="InterPro" id="IPR012263">
    <property type="entry name" value="M_m6A_EcoRV"/>
</dbReference>
<dbReference type="SUPFAM" id="SSF53335">
    <property type="entry name" value="S-adenosyl-L-methionine-dependent methyltransferases"/>
    <property type="match status" value="1"/>
</dbReference>
<dbReference type="GO" id="GO:0032259">
    <property type="term" value="P:methylation"/>
    <property type="evidence" value="ECO:0007669"/>
    <property type="project" value="UniProtKB-KW"/>
</dbReference>
<evidence type="ECO:0000256" key="1">
    <source>
        <dbReference type="ARBA" id="ARBA00006594"/>
    </source>
</evidence>
<evidence type="ECO:0000256" key="4">
    <source>
        <dbReference type="ARBA" id="ARBA00022679"/>
    </source>
</evidence>
<dbReference type="InterPro" id="IPR002052">
    <property type="entry name" value="DNA_methylase_N6_adenine_CS"/>
</dbReference>
<comment type="similarity">
    <text evidence="1 7">Belongs to the N(4)/N(6)-methyltransferase family.</text>
</comment>
<dbReference type="RefSeq" id="WP_313866796.1">
    <property type="nucleotide sequence ID" value="NZ_CP132507.1"/>
</dbReference>
<dbReference type="PIRSF" id="PIRSF000398">
    <property type="entry name" value="M_m6A_EcoRV"/>
    <property type="match status" value="1"/>
</dbReference>
<organism evidence="8 9">
    <name type="scientific">Rhodoferax mekongensis</name>
    <dbReference type="NCBI Taxonomy" id="3068341"/>
    <lineage>
        <taxon>Bacteria</taxon>
        <taxon>Pseudomonadati</taxon>
        <taxon>Pseudomonadota</taxon>
        <taxon>Betaproteobacteria</taxon>
        <taxon>Burkholderiales</taxon>
        <taxon>Comamonadaceae</taxon>
        <taxon>Rhodoferax</taxon>
    </lineage>
</organism>
<reference evidence="8 9" key="1">
    <citation type="submission" date="2023-08" db="EMBL/GenBank/DDBJ databases">
        <title>Rhodoferax potami sp. nov. and Rhodoferax mekongensis sp. nov., isolated from the Mekong River in Thailand.</title>
        <authorList>
            <person name="Kitikhun S."/>
            <person name="Charoenyingcharoen P."/>
            <person name="Siriarchawattana P."/>
            <person name="Likhitrattanapisal S."/>
            <person name="Nilsakha T."/>
            <person name="Chanpet A."/>
            <person name="Rattanawaree P."/>
            <person name="Ingsriswang S."/>
        </authorList>
    </citation>
    <scope>NUCLEOTIDE SEQUENCE [LARGE SCALE GENOMIC DNA]</scope>
    <source>
        <strain evidence="8 9">TBRC 17307</strain>
    </source>
</reference>
<evidence type="ECO:0000313" key="9">
    <source>
        <dbReference type="Proteomes" id="UP001302257"/>
    </source>
</evidence>
<evidence type="ECO:0000256" key="5">
    <source>
        <dbReference type="ARBA" id="ARBA00022691"/>
    </source>
</evidence>
<protein>
    <recommendedName>
        <fullName evidence="2 7">Site-specific DNA-methyltransferase (adenine-specific)</fullName>
        <ecNumber evidence="2 7">2.1.1.72</ecNumber>
    </recommendedName>
</protein>